<evidence type="ECO:0000256" key="7">
    <source>
        <dbReference type="ARBA" id="ARBA00023157"/>
    </source>
</evidence>
<feature type="domain" description="Immunoglobulin V-set" evidence="11">
    <location>
        <begin position="14"/>
        <end position="103"/>
    </location>
</feature>
<dbReference type="SMR" id="A0A2J8MXG3"/>
<dbReference type="PANTHER" id="PTHR25466:SF14">
    <property type="entry name" value="BUTYROPHILIN SUBFAMILY 2 MEMBER A2-LIKE-RELATED"/>
    <property type="match status" value="1"/>
</dbReference>
<dbReference type="GO" id="GO:1903037">
    <property type="term" value="P:regulation of leukocyte cell-cell adhesion"/>
    <property type="evidence" value="ECO:0007669"/>
    <property type="project" value="UniProtKB-ARBA"/>
</dbReference>
<evidence type="ECO:0000256" key="2">
    <source>
        <dbReference type="ARBA" id="ARBA00022475"/>
    </source>
</evidence>
<keyword evidence="6" id="KW-0472">Membrane</keyword>
<dbReference type="InterPro" id="IPR013106">
    <property type="entry name" value="Ig_V-set"/>
</dbReference>
<evidence type="ECO:0000313" key="12">
    <source>
        <dbReference type="EMBL" id="PNI64209.1"/>
    </source>
</evidence>
<evidence type="ECO:0000256" key="8">
    <source>
        <dbReference type="ARBA" id="ARBA00023170"/>
    </source>
</evidence>
<keyword evidence="9" id="KW-0325">Glycoprotein</keyword>
<evidence type="ECO:0000256" key="5">
    <source>
        <dbReference type="ARBA" id="ARBA00022989"/>
    </source>
</evidence>
<keyword evidence="7" id="KW-1015">Disulfide bond</keyword>
<evidence type="ECO:0000256" key="4">
    <source>
        <dbReference type="ARBA" id="ARBA00022729"/>
    </source>
</evidence>
<dbReference type="GO" id="GO:0005886">
    <property type="term" value="C:plasma membrane"/>
    <property type="evidence" value="ECO:0007669"/>
    <property type="project" value="UniProtKB-SubCell"/>
</dbReference>
<dbReference type="SUPFAM" id="SSF48726">
    <property type="entry name" value="Immunoglobulin"/>
    <property type="match status" value="1"/>
</dbReference>
<protein>
    <submittedName>
        <fullName evidence="12">HHLA2 isoform 9</fullName>
    </submittedName>
</protein>
<comment type="caution">
    <text evidence="12">The sequence shown here is derived from an EMBL/GenBank/DDBJ whole genome shotgun (WGS) entry which is preliminary data.</text>
</comment>
<dbReference type="Pfam" id="PF07686">
    <property type="entry name" value="V-set"/>
    <property type="match status" value="1"/>
</dbReference>
<keyword evidence="10" id="KW-0393">Immunoglobulin domain</keyword>
<evidence type="ECO:0000259" key="11">
    <source>
        <dbReference type="Pfam" id="PF07686"/>
    </source>
</evidence>
<dbReference type="EMBL" id="NBAG03000241">
    <property type="protein sequence ID" value="PNI64209.1"/>
    <property type="molecule type" value="Genomic_DNA"/>
</dbReference>
<keyword evidence="5" id="KW-1133">Transmembrane helix</keyword>
<dbReference type="CDD" id="cd16091">
    <property type="entry name" value="IgV_HHLA2"/>
    <property type="match status" value="1"/>
</dbReference>
<feature type="non-terminal residue" evidence="12">
    <location>
        <position position="128"/>
    </location>
</feature>
<reference evidence="12 13" key="1">
    <citation type="submission" date="2017-12" db="EMBL/GenBank/DDBJ databases">
        <title>High-resolution comparative analysis of great ape genomes.</title>
        <authorList>
            <person name="Pollen A."/>
            <person name="Hastie A."/>
            <person name="Hormozdiari F."/>
            <person name="Dougherty M."/>
            <person name="Liu R."/>
            <person name="Chaisson M."/>
            <person name="Hoppe E."/>
            <person name="Hill C."/>
            <person name="Pang A."/>
            <person name="Hillier L."/>
            <person name="Baker C."/>
            <person name="Armstrong J."/>
            <person name="Shendure J."/>
            <person name="Paten B."/>
            <person name="Wilson R."/>
            <person name="Chao H."/>
            <person name="Schneider V."/>
            <person name="Ventura M."/>
            <person name="Kronenberg Z."/>
            <person name="Murali S."/>
            <person name="Gordon D."/>
            <person name="Cantsilieris S."/>
            <person name="Munson K."/>
            <person name="Nelson B."/>
            <person name="Raja A."/>
            <person name="Underwood J."/>
            <person name="Diekhans M."/>
            <person name="Fiddes I."/>
            <person name="Haussler D."/>
            <person name="Eichler E."/>
        </authorList>
    </citation>
    <scope>NUCLEOTIDE SEQUENCE [LARGE SCALE GENOMIC DNA]</scope>
    <source>
        <strain evidence="12">Yerkes chimp pedigree #C0471</strain>
    </source>
</reference>
<sequence>MNEQIVIGRLDEDIILPSSFERGSEVVIHWKYQDSYKVHSYYKGSDHLESQDPRYANRTSLFYNEIQNGNASLFFRRVSLLDEGIYTCYVGTAIQVITNKVVLKVGVFLTPVMKYEKRNTNSFLICSV</sequence>
<dbReference type="InterPro" id="IPR013783">
    <property type="entry name" value="Ig-like_fold"/>
</dbReference>
<evidence type="ECO:0000256" key="6">
    <source>
        <dbReference type="ARBA" id="ARBA00023136"/>
    </source>
</evidence>
<comment type="subcellular location">
    <subcellularLocation>
        <location evidence="1">Cell membrane</location>
        <topology evidence="1">Single-pass type I membrane protein</topology>
    </subcellularLocation>
</comment>
<dbReference type="AlphaFoldDB" id="A0A2J8MXG3"/>
<dbReference type="InterPro" id="IPR036179">
    <property type="entry name" value="Ig-like_dom_sf"/>
</dbReference>
<keyword evidence="3" id="KW-0812">Transmembrane</keyword>
<evidence type="ECO:0000256" key="3">
    <source>
        <dbReference type="ARBA" id="ARBA00022692"/>
    </source>
</evidence>
<proteinExistence type="predicted"/>
<organism evidence="12 13">
    <name type="scientific">Pan troglodytes</name>
    <name type="common">Chimpanzee</name>
    <dbReference type="NCBI Taxonomy" id="9598"/>
    <lineage>
        <taxon>Eukaryota</taxon>
        <taxon>Metazoa</taxon>
        <taxon>Chordata</taxon>
        <taxon>Craniata</taxon>
        <taxon>Vertebrata</taxon>
        <taxon>Euteleostomi</taxon>
        <taxon>Mammalia</taxon>
        <taxon>Eutheria</taxon>
        <taxon>Euarchontoglires</taxon>
        <taxon>Primates</taxon>
        <taxon>Haplorrhini</taxon>
        <taxon>Catarrhini</taxon>
        <taxon>Hominidae</taxon>
        <taxon>Pan</taxon>
    </lineage>
</organism>
<keyword evidence="4" id="KW-0732">Signal</keyword>
<dbReference type="Proteomes" id="UP000236370">
    <property type="component" value="Unassembled WGS sequence"/>
</dbReference>
<dbReference type="FunFam" id="2.60.40.10:FF:000142">
    <property type="entry name" value="V-set domain-containing T-cell activation inhibitor 1"/>
    <property type="match status" value="1"/>
</dbReference>
<evidence type="ECO:0000256" key="9">
    <source>
        <dbReference type="ARBA" id="ARBA00023180"/>
    </source>
</evidence>
<evidence type="ECO:0000256" key="1">
    <source>
        <dbReference type="ARBA" id="ARBA00004251"/>
    </source>
</evidence>
<keyword evidence="2" id="KW-1003">Cell membrane</keyword>
<gene>
    <name evidence="12" type="ORF">CK820_G0016283</name>
</gene>
<name>A0A2J8MXG3_PANTR</name>
<accession>A0A2J8MXG3</accession>
<dbReference type="InterPro" id="IPR051713">
    <property type="entry name" value="T-cell_Activation_Regulation"/>
</dbReference>
<keyword evidence="8" id="KW-0675">Receptor</keyword>
<evidence type="ECO:0000313" key="13">
    <source>
        <dbReference type="Proteomes" id="UP000236370"/>
    </source>
</evidence>
<dbReference type="Gene3D" id="2.60.40.10">
    <property type="entry name" value="Immunoglobulins"/>
    <property type="match status" value="1"/>
</dbReference>
<dbReference type="PANTHER" id="PTHR25466">
    <property type="entry name" value="T-LYMPHOCYTE ACTIVATION ANTIGEN"/>
    <property type="match status" value="1"/>
</dbReference>
<evidence type="ECO:0000256" key="10">
    <source>
        <dbReference type="ARBA" id="ARBA00023319"/>
    </source>
</evidence>
<dbReference type="GO" id="GO:0050863">
    <property type="term" value="P:regulation of T cell activation"/>
    <property type="evidence" value="ECO:0007669"/>
    <property type="project" value="UniProtKB-ARBA"/>
</dbReference>